<dbReference type="EMBL" id="JAANER010000006">
    <property type="protein sequence ID" value="KAG9188856.1"/>
    <property type="molecule type" value="Genomic_DNA"/>
</dbReference>
<feature type="domain" description="Beta-lactamase-related" evidence="1">
    <location>
        <begin position="32"/>
        <end position="430"/>
    </location>
</feature>
<dbReference type="PANTHER" id="PTHR43283:SF3">
    <property type="entry name" value="BETA-LACTAMASE FAMILY PROTEIN (AFU_ORTHOLOGUE AFUA_5G07500)"/>
    <property type="match status" value="1"/>
</dbReference>
<evidence type="ECO:0000313" key="3">
    <source>
        <dbReference type="Proteomes" id="UP001199106"/>
    </source>
</evidence>
<dbReference type="Proteomes" id="UP001199106">
    <property type="component" value="Unassembled WGS sequence"/>
</dbReference>
<evidence type="ECO:0000313" key="2">
    <source>
        <dbReference type="EMBL" id="KAG9188856.1"/>
    </source>
</evidence>
<dbReference type="PANTHER" id="PTHR43283">
    <property type="entry name" value="BETA-LACTAMASE-RELATED"/>
    <property type="match status" value="1"/>
</dbReference>
<protein>
    <recommendedName>
        <fullName evidence="1">Beta-lactamase-related domain-containing protein</fullName>
    </recommendedName>
</protein>
<dbReference type="Gene3D" id="3.40.710.10">
    <property type="entry name" value="DD-peptidase/beta-lactamase superfamily"/>
    <property type="match status" value="1"/>
</dbReference>
<name>A0AAD4FFU2_9PLEO</name>
<dbReference type="InterPro" id="IPR012338">
    <property type="entry name" value="Beta-lactam/transpept-like"/>
</dbReference>
<gene>
    <name evidence="2" type="ORF">G6011_07561</name>
</gene>
<comment type="caution">
    <text evidence="2">The sequence shown here is derived from an EMBL/GenBank/DDBJ whole genome shotgun (WGS) entry which is preliminary data.</text>
</comment>
<dbReference type="AlphaFoldDB" id="A0AAD4FFU2"/>
<reference evidence="2" key="1">
    <citation type="submission" date="2021-07" db="EMBL/GenBank/DDBJ databases">
        <title>Genome Resource of American Ginseng Black Spot Pathogen Alternaria panax.</title>
        <authorList>
            <person name="Qiu C."/>
            <person name="Wang W."/>
            <person name="Liu Z."/>
        </authorList>
    </citation>
    <scope>NUCLEOTIDE SEQUENCE</scope>
    <source>
        <strain evidence="2">BNCC115425</strain>
    </source>
</reference>
<accession>A0AAD4FFU2</accession>
<dbReference type="SUPFAM" id="SSF56601">
    <property type="entry name" value="beta-lactamase/transpeptidase-like"/>
    <property type="match status" value="1"/>
</dbReference>
<sequence length="457" mass="49896">MAPHAITKKTTTLLKDYINLGTEEYATSVPHLPSALVHIVDAQNNVLFSHGSVPNNVFFSHDSPPDKRPTSSSMAIIQSLTKIVGAIAYMQLVESGFATLDDPATITTWLPELAAKQVLTGSTIDTQTGKKMWQFEDRKGDITARMLLNHTYGGGHTFFNKLLLEYIQDLGEGTWETTNEASNPYGALLASPLLWQPGSHTNYGQGLDWIAVLIERITKQSLASYLQANIFDPLGLKEIGFEPQYGGDVVLSPYNTGKFWPRKMRNGREFVTIDPPDPKVVTRLDAFPEGDFHTGSLGTGLVASAADYTHLFSVLLPQNAGADPVSGHRVLSAGSVEEICRPQLPQALRNDSRALQDSGAFSIIVPVDLSAPFLDPKGSFGLGCGVQGADRVLGNGQRGRRKGSVYWYGAPNIECWADGEKEVVVAVWGNYYPFCDKSWMAFVKGVEGLLYEGLERV</sequence>
<organism evidence="2 3">
    <name type="scientific">Alternaria panax</name>
    <dbReference type="NCBI Taxonomy" id="48097"/>
    <lineage>
        <taxon>Eukaryota</taxon>
        <taxon>Fungi</taxon>
        <taxon>Dikarya</taxon>
        <taxon>Ascomycota</taxon>
        <taxon>Pezizomycotina</taxon>
        <taxon>Dothideomycetes</taxon>
        <taxon>Pleosporomycetidae</taxon>
        <taxon>Pleosporales</taxon>
        <taxon>Pleosporineae</taxon>
        <taxon>Pleosporaceae</taxon>
        <taxon>Alternaria</taxon>
        <taxon>Alternaria sect. Panax</taxon>
    </lineage>
</organism>
<evidence type="ECO:0000259" key="1">
    <source>
        <dbReference type="Pfam" id="PF00144"/>
    </source>
</evidence>
<proteinExistence type="predicted"/>
<dbReference type="InterPro" id="IPR001466">
    <property type="entry name" value="Beta-lactam-related"/>
</dbReference>
<dbReference type="InterPro" id="IPR050789">
    <property type="entry name" value="Diverse_Enzym_Activities"/>
</dbReference>
<keyword evidence="3" id="KW-1185">Reference proteome</keyword>
<dbReference type="Pfam" id="PF00144">
    <property type="entry name" value="Beta-lactamase"/>
    <property type="match status" value="1"/>
</dbReference>